<comment type="caution">
    <text evidence="3">The sequence shown here is derived from an EMBL/GenBank/DDBJ whole genome shotgun (WGS) entry which is preliminary data.</text>
</comment>
<feature type="region of interest" description="Disordered" evidence="2">
    <location>
        <begin position="1"/>
        <end position="43"/>
    </location>
</feature>
<dbReference type="InterPro" id="IPR007955">
    <property type="entry name" value="Bystin"/>
</dbReference>
<dbReference type="PANTHER" id="PTHR12821">
    <property type="entry name" value="BYSTIN"/>
    <property type="match status" value="1"/>
</dbReference>
<dbReference type="Proteomes" id="UP000288805">
    <property type="component" value="Unassembled WGS sequence"/>
</dbReference>
<evidence type="ECO:0000313" key="4">
    <source>
        <dbReference type="Proteomes" id="UP000288805"/>
    </source>
</evidence>
<evidence type="ECO:0000256" key="1">
    <source>
        <dbReference type="ARBA" id="ARBA00007114"/>
    </source>
</evidence>
<proteinExistence type="inferred from homology"/>
<dbReference type="Pfam" id="PF05291">
    <property type="entry name" value="Bystin"/>
    <property type="match status" value="1"/>
</dbReference>
<comment type="similarity">
    <text evidence="1">Belongs to the bystin family.</text>
</comment>
<feature type="compositionally biased region" description="Basic residues" evidence="2">
    <location>
        <begin position="1"/>
        <end position="10"/>
    </location>
</feature>
<sequence>MGKKRSKHHNPQPFLADDDVVSSKKRSKPAKLHQAEEKLISSGMSSKILKEALLQQKEIEDEARDQNPHGSFFAVEEVPAKDEEEDVDDFDGFDETQSHFGVYEEEIDEEDEKLLEAFLSKNAGPERTLADVIAERIKEKDEKFSSEARPLPKLDASIIDLYKGVGKLLSRYTAGKLPKAFKHIPSVQHWEEVLYLTEPENWSPNAVYQATRIFASNLGGKKAERFYRLVLLPRVREDIRKNKRLHFALYQTLKKSLYKPAAFFKGILFPLCESGTCSLREAVIIGSIIEKVSIPALHSRCPLQFVGGLGWGGRKIPHLLFADDTLVFCEASEDQMVHLSWLLMWFEAISGLRINLDKSEILPVGRVENLENLALEAGCKVGRLPSSYLGIPLGANHKSVAVWDGVEERFRKRLALWKRQFISKGGRITLIRSTLSSMLIYLMSLLRMPIVEGGLGVRRLSILNRALLCKWNWRFAIERENLWRHVISRKFGEEEGGWSSRDVRESYGVGFWKEIRKESALMQRKVAFLVGNGRRVKFWKDLWWGNVPLCNSFPSLYAFASSKEAWVEEFWDTSGVEGVWSPRFSRPFNDWEVEEVERLLLTIRVRSLYNDLSLRRTGLFPHGLIWNPSVPSKVCFFAWRLLGGCAVKVGKNSKGLPLGRWDLKRGWSSKEVRVGYGVGLWKTIRKLWDLVSCKLSFLAGNWKRIKFWNDKWCGDEPLNVSFPSLFALSNSKEAWVVELWQHSSEGGGWSPNFPRPLNDGRLLLWSASWQDYKIKW</sequence>
<organism evidence="3 4">
    <name type="scientific">Vitis vinifera</name>
    <name type="common">Grape</name>
    <dbReference type="NCBI Taxonomy" id="29760"/>
    <lineage>
        <taxon>Eukaryota</taxon>
        <taxon>Viridiplantae</taxon>
        <taxon>Streptophyta</taxon>
        <taxon>Embryophyta</taxon>
        <taxon>Tracheophyta</taxon>
        <taxon>Spermatophyta</taxon>
        <taxon>Magnoliopsida</taxon>
        <taxon>eudicotyledons</taxon>
        <taxon>Gunneridae</taxon>
        <taxon>Pentapetalae</taxon>
        <taxon>rosids</taxon>
        <taxon>Vitales</taxon>
        <taxon>Vitaceae</taxon>
        <taxon>Viteae</taxon>
        <taxon>Vitis</taxon>
    </lineage>
</organism>
<dbReference type="PANTHER" id="PTHR12821:SF0">
    <property type="entry name" value="BYSTIN"/>
    <property type="match status" value="1"/>
</dbReference>
<reference evidence="3 4" key="1">
    <citation type="journal article" date="2018" name="PLoS Genet.">
        <title>Population sequencing reveals clonal diversity and ancestral inbreeding in the grapevine cultivar Chardonnay.</title>
        <authorList>
            <person name="Roach M.J."/>
            <person name="Johnson D.L."/>
            <person name="Bohlmann J."/>
            <person name="van Vuuren H.J."/>
            <person name="Jones S.J."/>
            <person name="Pretorius I.S."/>
            <person name="Schmidt S.A."/>
            <person name="Borneman A.R."/>
        </authorList>
    </citation>
    <scope>NUCLEOTIDE SEQUENCE [LARGE SCALE GENOMIC DNA]</scope>
    <source>
        <strain evidence="4">cv. Chardonnay</strain>
        <tissue evidence="3">Leaf</tissue>
    </source>
</reference>
<dbReference type="AlphaFoldDB" id="A0A438DE34"/>
<feature type="region of interest" description="Disordered" evidence="2">
    <location>
        <begin position="59"/>
        <end position="81"/>
    </location>
</feature>
<dbReference type="EMBL" id="QGNW01001669">
    <property type="protein sequence ID" value="RVW33669.1"/>
    <property type="molecule type" value="Genomic_DNA"/>
</dbReference>
<accession>A0A438DE34</accession>
<name>A0A438DE34_VITVI</name>
<gene>
    <name evidence="3" type="primary">BYSL_3</name>
    <name evidence="3" type="ORF">CK203_113946</name>
</gene>
<evidence type="ECO:0000256" key="2">
    <source>
        <dbReference type="SAM" id="MobiDB-lite"/>
    </source>
</evidence>
<protein>
    <submittedName>
        <fullName evidence="3">Bystin</fullName>
    </submittedName>
</protein>
<evidence type="ECO:0000313" key="3">
    <source>
        <dbReference type="EMBL" id="RVW33669.1"/>
    </source>
</evidence>